<feature type="transmembrane region" description="Helical" evidence="8">
    <location>
        <begin position="279"/>
        <end position="301"/>
    </location>
</feature>
<reference evidence="11 13" key="2">
    <citation type="journal article" date="2013" name="Nature">
        <title>Insights into bilaterian evolution from three spiralian genomes.</title>
        <authorList>
            <person name="Simakov O."/>
            <person name="Marletaz F."/>
            <person name="Cho S.J."/>
            <person name="Edsinger-Gonzales E."/>
            <person name="Havlak P."/>
            <person name="Hellsten U."/>
            <person name="Kuo D.H."/>
            <person name="Larsson T."/>
            <person name="Lv J."/>
            <person name="Arendt D."/>
            <person name="Savage R."/>
            <person name="Osoegawa K."/>
            <person name="de Jong P."/>
            <person name="Grimwood J."/>
            <person name="Chapman J.A."/>
            <person name="Shapiro H."/>
            <person name="Aerts A."/>
            <person name="Otillar R.P."/>
            <person name="Terry A.Y."/>
            <person name="Boore J.L."/>
            <person name="Grigoriev I.V."/>
            <person name="Lindberg D.R."/>
            <person name="Seaver E.C."/>
            <person name="Weisblat D.A."/>
            <person name="Putnam N.H."/>
            <person name="Rokhsar D.S."/>
        </authorList>
    </citation>
    <scope>NUCLEOTIDE SEQUENCE</scope>
</reference>
<dbReference type="InterPro" id="IPR002350">
    <property type="entry name" value="Kazal_dom"/>
</dbReference>
<keyword evidence="6 8" id="KW-0472">Membrane</keyword>
<evidence type="ECO:0000256" key="2">
    <source>
        <dbReference type="ARBA" id="ARBA00009657"/>
    </source>
</evidence>
<dbReference type="OrthoDB" id="5062115at2759"/>
<sequence>MTLSIYTNGVIRTIERRFSLSSFQTGMLNSSNDIIHICIVGFIGYFSRKYHKPRIMCATVMFSSIAGFMMASPHFISFREDHQTRLHLLNDNKMKRLKYCSKSQNVSNSLSDSNCANTRRHPAFYIFLAAQLISGIGSSGIFTLTLAYIDENAPKHRASLLIGVYMGMISFGPVFGLGLSTLCLKLPENLFSTEEMIDPNDPTYIGCWWLGYLIAASLLAFFAVFMWFFPKKINEDKNSPADNPDFSKQIKGDECILYFLLLILVYFPKALKKLVTNKLYILNLCQIICNAYTIYGMYVNLVRYIETHFNYPAYIGSIVAGHLLSVVSAVVGSVGGFLGGVLTSRLRLKMVGALKMILTCSALFMCGITILLNLSCPQVDMDMTIGKTVAENHVINSCNVACDCTTRRNDYYPVCFNNSINYFSPCIAGCQGQANGTFTSCKCLRNSFLHNETSTITDPFFTGTTKPGYCIPKCGMLIPFAVTLFFMSFISTVTRVPGVMTTFRLVDDEERPFALGMNSFGVNLLGFIPAPLIVGKLIDHCCKLWQVTCSVTGACLLFDTSRLRKTLYGFTLVVEVINFSFFFALFMFVRKLPIGQLELTERRVNLEMTVTKEKDREDKNLNSENVPGDDGLKFNESKAENGEVL</sequence>
<dbReference type="PANTHER" id="PTHR11388:SF142">
    <property type="entry name" value="SOLUTE CARRIER ORGANIC ANION TRANSPORTER FAMILY MEMBER 5A1"/>
    <property type="match status" value="1"/>
</dbReference>
<feature type="transmembrane region" description="Helical" evidence="8">
    <location>
        <begin position="350"/>
        <end position="374"/>
    </location>
</feature>
<organism evidence="12 13">
    <name type="scientific">Helobdella robusta</name>
    <name type="common">Californian leech</name>
    <dbReference type="NCBI Taxonomy" id="6412"/>
    <lineage>
        <taxon>Eukaryota</taxon>
        <taxon>Metazoa</taxon>
        <taxon>Spiralia</taxon>
        <taxon>Lophotrochozoa</taxon>
        <taxon>Annelida</taxon>
        <taxon>Clitellata</taxon>
        <taxon>Hirudinea</taxon>
        <taxon>Rhynchobdellida</taxon>
        <taxon>Glossiphoniidae</taxon>
        <taxon>Helobdella</taxon>
    </lineage>
</organism>
<dbReference type="Proteomes" id="UP000015101">
    <property type="component" value="Unassembled WGS sequence"/>
</dbReference>
<feature type="transmembrane region" description="Helical" evidence="8">
    <location>
        <begin position="123"/>
        <end position="148"/>
    </location>
</feature>
<evidence type="ECO:0000256" key="8">
    <source>
        <dbReference type="RuleBase" id="RU362056"/>
    </source>
</evidence>
<dbReference type="Gene3D" id="1.20.1250.20">
    <property type="entry name" value="MFS general substrate transporter like domains"/>
    <property type="match status" value="1"/>
</dbReference>
<dbReference type="CDD" id="cd17336">
    <property type="entry name" value="MFS_SLCO_OATP"/>
    <property type="match status" value="1"/>
</dbReference>
<comment type="subcellular location">
    <subcellularLocation>
        <location evidence="1 8">Cell membrane</location>
        <topology evidence="1 8">Multi-pass membrane protein</topology>
    </subcellularLocation>
</comment>
<dbReference type="InterPro" id="IPR004156">
    <property type="entry name" value="OATP"/>
</dbReference>
<evidence type="ECO:0000256" key="7">
    <source>
        <dbReference type="ARBA" id="ARBA00023157"/>
    </source>
</evidence>
<keyword evidence="8" id="KW-0813">Transport</keyword>
<dbReference type="InParanoid" id="T1EFL4"/>
<dbReference type="GO" id="GO:0015347">
    <property type="term" value="F:sodium-independent organic anion transmembrane transporter activity"/>
    <property type="evidence" value="ECO:0000318"/>
    <property type="project" value="GO_Central"/>
</dbReference>
<evidence type="ECO:0000313" key="13">
    <source>
        <dbReference type="Proteomes" id="UP000015101"/>
    </source>
</evidence>
<dbReference type="Pfam" id="PF03137">
    <property type="entry name" value="OATP"/>
    <property type="match status" value="1"/>
</dbReference>
<dbReference type="PANTHER" id="PTHR11388">
    <property type="entry name" value="ORGANIC ANION TRANSPORTER"/>
    <property type="match status" value="1"/>
</dbReference>
<dbReference type="GO" id="GO:0043252">
    <property type="term" value="P:sodium-independent organic anion transport"/>
    <property type="evidence" value="ECO:0000318"/>
    <property type="project" value="GO_Central"/>
</dbReference>
<dbReference type="SUPFAM" id="SSF103473">
    <property type="entry name" value="MFS general substrate transporter"/>
    <property type="match status" value="1"/>
</dbReference>
<dbReference type="EnsemblMetazoa" id="HelroT112693">
    <property type="protein sequence ID" value="HelroP112693"/>
    <property type="gene ID" value="HelroG112693"/>
</dbReference>
<keyword evidence="8" id="KW-0406">Ion transport</keyword>
<dbReference type="RefSeq" id="XP_009020480.1">
    <property type="nucleotide sequence ID" value="XM_009022232.1"/>
</dbReference>
<comment type="similarity">
    <text evidence="2 8">Belongs to the organo anion transporter (TC 2.A.60) family.</text>
</comment>
<dbReference type="GO" id="GO:0006811">
    <property type="term" value="P:monoatomic ion transport"/>
    <property type="evidence" value="ECO:0007669"/>
    <property type="project" value="UniProtKB-KW"/>
</dbReference>
<feature type="domain" description="Kazal-like" evidence="10">
    <location>
        <begin position="392"/>
        <end position="445"/>
    </location>
</feature>
<gene>
    <name evidence="12" type="primary">20195366</name>
    <name evidence="11" type="ORF">HELRODRAFT_112693</name>
</gene>
<feature type="compositionally biased region" description="Basic and acidic residues" evidence="9">
    <location>
        <begin position="630"/>
        <end position="645"/>
    </location>
</feature>
<evidence type="ECO:0000313" key="11">
    <source>
        <dbReference type="EMBL" id="ESO01244.1"/>
    </source>
</evidence>
<reference evidence="12" key="3">
    <citation type="submission" date="2015-06" db="UniProtKB">
        <authorList>
            <consortium name="EnsemblMetazoa"/>
        </authorList>
    </citation>
    <scope>IDENTIFICATION</scope>
</reference>
<dbReference type="EMBL" id="AMQM01005028">
    <property type="status" value="NOT_ANNOTATED_CDS"/>
    <property type="molecule type" value="Genomic_DNA"/>
</dbReference>
<dbReference type="NCBIfam" id="TIGR00805">
    <property type="entry name" value="oat"/>
    <property type="match status" value="1"/>
</dbReference>
<keyword evidence="7" id="KW-1015">Disulfide bond</keyword>
<dbReference type="OMA" id="GIMITCS"/>
<dbReference type="eggNOG" id="KOG3626">
    <property type="taxonomic scope" value="Eukaryota"/>
</dbReference>
<keyword evidence="13" id="KW-1185">Reference proteome</keyword>
<feature type="transmembrane region" description="Helical" evidence="8">
    <location>
        <begin position="313"/>
        <end position="338"/>
    </location>
</feature>
<proteinExistence type="inferred from homology"/>
<feature type="transmembrane region" description="Helical" evidence="8">
    <location>
        <begin position="250"/>
        <end position="267"/>
    </location>
</feature>
<accession>T1EFL4</accession>
<dbReference type="PROSITE" id="PS51465">
    <property type="entry name" value="KAZAL_2"/>
    <property type="match status" value="1"/>
</dbReference>
<comment type="caution">
    <text evidence="8">Lacks conserved residue(s) required for the propagation of feature annotation.</text>
</comment>
<evidence type="ECO:0000256" key="5">
    <source>
        <dbReference type="ARBA" id="ARBA00022989"/>
    </source>
</evidence>
<dbReference type="GeneID" id="20195366"/>
<feature type="transmembrane region" description="Helical" evidence="8">
    <location>
        <begin position="202"/>
        <end position="229"/>
    </location>
</feature>
<evidence type="ECO:0000256" key="6">
    <source>
        <dbReference type="ARBA" id="ARBA00023136"/>
    </source>
</evidence>
<dbReference type="HOGENOM" id="CLU_008954_1_3_1"/>
<dbReference type="KEGG" id="hro:HELRODRAFT_112693"/>
<evidence type="ECO:0000256" key="4">
    <source>
        <dbReference type="ARBA" id="ARBA00022692"/>
    </source>
</evidence>
<evidence type="ECO:0000313" key="12">
    <source>
        <dbReference type="EnsemblMetazoa" id="HelroP112693"/>
    </source>
</evidence>
<dbReference type="CTD" id="20195366"/>
<feature type="region of interest" description="Disordered" evidence="9">
    <location>
        <begin position="614"/>
        <end position="645"/>
    </location>
</feature>
<feature type="transmembrane region" description="Helical" evidence="8">
    <location>
        <begin position="474"/>
        <end position="493"/>
    </location>
</feature>
<feature type="transmembrane region" description="Helical" evidence="8">
    <location>
        <begin position="160"/>
        <end position="182"/>
    </location>
</feature>
<feature type="transmembrane region" description="Helical" evidence="8">
    <location>
        <begin position="513"/>
        <end position="532"/>
    </location>
</feature>
<evidence type="ECO:0000259" key="10">
    <source>
        <dbReference type="PROSITE" id="PS51465"/>
    </source>
</evidence>
<feature type="transmembrane region" description="Helical" evidence="8">
    <location>
        <begin position="55"/>
        <end position="76"/>
    </location>
</feature>
<evidence type="ECO:0000256" key="3">
    <source>
        <dbReference type="ARBA" id="ARBA00022475"/>
    </source>
</evidence>
<dbReference type="GO" id="GO:0016323">
    <property type="term" value="C:basolateral plasma membrane"/>
    <property type="evidence" value="ECO:0000318"/>
    <property type="project" value="GO_Central"/>
</dbReference>
<dbReference type="InterPro" id="IPR036259">
    <property type="entry name" value="MFS_trans_sf"/>
</dbReference>
<reference evidence="13" key="1">
    <citation type="submission" date="2012-12" db="EMBL/GenBank/DDBJ databases">
        <authorList>
            <person name="Hellsten U."/>
            <person name="Grimwood J."/>
            <person name="Chapman J.A."/>
            <person name="Shapiro H."/>
            <person name="Aerts A."/>
            <person name="Otillar R.P."/>
            <person name="Terry A.Y."/>
            <person name="Boore J.L."/>
            <person name="Simakov O."/>
            <person name="Marletaz F."/>
            <person name="Cho S.-J."/>
            <person name="Edsinger-Gonzales E."/>
            <person name="Havlak P."/>
            <person name="Kuo D.-H."/>
            <person name="Larsson T."/>
            <person name="Lv J."/>
            <person name="Arendt D."/>
            <person name="Savage R."/>
            <person name="Osoegawa K."/>
            <person name="de Jong P."/>
            <person name="Lindberg D.R."/>
            <person name="Seaver E.C."/>
            <person name="Weisblat D.A."/>
            <person name="Putnam N.H."/>
            <person name="Grigoriev I.V."/>
            <person name="Rokhsar D.S."/>
        </authorList>
    </citation>
    <scope>NUCLEOTIDE SEQUENCE</scope>
</reference>
<evidence type="ECO:0000256" key="9">
    <source>
        <dbReference type="SAM" id="MobiDB-lite"/>
    </source>
</evidence>
<evidence type="ECO:0000256" key="1">
    <source>
        <dbReference type="ARBA" id="ARBA00004651"/>
    </source>
</evidence>
<name>T1EFL4_HELRO</name>
<keyword evidence="5 8" id="KW-1133">Transmembrane helix</keyword>
<keyword evidence="3" id="KW-1003">Cell membrane</keyword>
<dbReference type="AlphaFoldDB" id="T1EFL4"/>
<feature type="transmembrane region" description="Helical" evidence="8">
    <location>
        <begin position="567"/>
        <end position="589"/>
    </location>
</feature>
<dbReference type="EMBL" id="KB096785">
    <property type="protein sequence ID" value="ESO01244.1"/>
    <property type="molecule type" value="Genomic_DNA"/>
</dbReference>
<keyword evidence="4 8" id="KW-0812">Transmembrane</keyword>
<protein>
    <recommendedName>
        <fullName evidence="8">Solute carrier organic anion transporter family member</fullName>
    </recommendedName>
</protein>